<dbReference type="Pfam" id="PF00118">
    <property type="entry name" value="Cpn60_TCP1"/>
    <property type="match status" value="1"/>
</dbReference>
<gene>
    <name evidence="3" type="ORF">U0070_021489</name>
</gene>
<sequence>MGVTVAKSIDLKDKYKMVGATLVQDVANSTIEEAGDGTTTATVLAHSVTKEGFEKISKVTNPVEIWRGVVLAGDVVIADRAVGQHLLRLQIYNCLPGADSCCICNTIH</sequence>
<proteinExistence type="inferred from homology"/>
<evidence type="ECO:0000313" key="4">
    <source>
        <dbReference type="Proteomes" id="UP001488838"/>
    </source>
</evidence>
<reference evidence="3 4" key="1">
    <citation type="journal article" date="2023" name="bioRxiv">
        <title>Conserved and derived expression patterns and positive selection on dental genes reveal complex evolutionary context of ever-growing rodent molars.</title>
        <authorList>
            <person name="Calamari Z.T."/>
            <person name="Song A."/>
            <person name="Cohen E."/>
            <person name="Akter M."/>
            <person name="Roy R.D."/>
            <person name="Hallikas O."/>
            <person name="Christensen M.M."/>
            <person name="Li P."/>
            <person name="Marangoni P."/>
            <person name="Jernvall J."/>
            <person name="Klein O.D."/>
        </authorList>
    </citation>
    <scope>NUCLEOTIDE SEQUENCE [LARGE SCALE GENOMIC DNA]</scope>
    <source>
        <strain evidence="3">V071</strain>
    </source>
</reference>
<dbReference type="InterPro" id="IPR002423">
    <property type="entry name" value="Cpn60/GroEL/TCP-1"/>
</dbReference>
<organism evidence="3 4">
    <name type="scientific">Myodes glareolus</name>
    <name type="common">Bank vole</name>
    <name type="synonym">Clethrionomys glareolus</name>
    <dbReference type="NCBI Taxonomy" id="447135"/>
    <lineage>
        <taxon>Eukaryota</taxon>
        <taxon>Metazoa</taxon>
        <taxon>Chordata</taxon>
        <taxon>Craniata</taxon>
        <taxon>Vertebrata</taxon>
        <taxon>Euteleostomi</taxon>
        <taxon>Mammalia</taxon>
        <taxon>Eutheria</taxon>
        <taxon>Euarchontoglires</taxon>
        <taxon>Glires</taxon>
        <taxon>Rodentia</taxon>
        <taxon>Myomorpha</taxon>
        <taxon>Muroidea</taxon>
        <taxon>Cricetidae</taxon>
        <taxon>Arvicolinae</taxon>
        <taxon>Myodes</taxon>
    </lineage>
</organism>
<accession>A0AAW0JCG0</accession>
<dbReference type="EMBL" id="JBBHLL010000045">
    <property type="protein sequence ID" value="KAK7824568.1"/>
    <property type="molecule type" value="Genomic_DNA"/>
</dbReference>
<evidence type="ECO:0000256" key="1">
    <source>
        <dbReference type="ARBA" id="ARBA00006607"/>
    </source>
</evidence>
<keyword evidence="2" id="KW-0143">Chaperone</keyword>
<dbReference type="GO" id="GO:0140662">
    <property type="term" value="F:ATP-dependent protein folding chaperone"/>
    <property type="evidence" value="ECO:0007669"/>
    <property type="project" value="InterPro"/>
</dbReference>
<protein>
    <submittedName>
        <fullName evidence="3">Uncharacterized protein</fullName>
    </submittedName>
</protein>
<dbReference type="GO" id="GO:0005524">
    <property type="term" value="F:ATP binding"/>
    <property type="evidence" value="ECO:0007669"/>
    <property type="project" value="InterPro"/>
</dbReference>
<dbReference type="PANTHER" id="PTHR45633">
    <property type="entry name" value="60 KDA HEAT SHOCK PROTEIN, MITOCHONDRIAL"/>
    <property type="match status" value="1"/>
</dbReference>
<dbReference type="InterPro" id="IPR027413">
    <property type="entry name" value="GROEL-like_equatorial_sf"/>
</dbReference>
<dbReference type="InterPro" id="IPR001844">
    <property type="entry name" value="Cpn60/GroEL"/>
</dbReference>
<dbReference type="AlphaFoldDB" id="A0AAW0JCG0"/>
<comment type="similarity">
    <text evidence="1">Belongs to the chaperonin (HSP60) family.</text>
</comment>
<name>A0AAW0JCG0_MYOGA</name>
<evidence type="ECO:0000313" key="3">
    <source>
        <dbReference type="EMBL" id="KAK7824568.1"/>
    </source>
</evidence>
<dbReference type="GO" id="GO:0042026">
    <property type="term" value="P:protein refolding"/>
    <property type="evidence" value="ECO:0007669"/>
    <property type="project" value="InterPro"/>
</dbReference>
<evidence type="ECO:0000256" key="2">
    <source>
        <dbReference type="ARBA" id="ARBA00023186"/>
    </source>
</evidence>
<comment type="caution">
    <text evidence="3">The sequence shown here is derived from an EMBL/GenBank/DDBJ whole genome shotgun (WGS) entry which is preliminary data.</text>
</comment>
<dbReference type="Proteomes" id="UP001488838">
    <property type="component" value="Unassembled WGS sequence"/>
</dbReference>
<dbReference type="Gene3D" id="1.10.560.10">
    <property type="entry name" value="GroEL-like equatorial domain"/>
    <property type="match status" value="1"/>
</dbReference>
<keyword evidence="4" id="KW-1185">Reference proteome</keyword>
<dbReference type="SUPFAM" id="SSF48592">
    <property type="entry name" value="GroEL equatorial domain-like"/>
    <property type="match status" value="1"/>
</dbReference>